<evidence type="ECO:0000256" key="1">
    <source>
        <dbReference type="SAM" id="MobiDB-lite"/>
    </source>
</evidence>
<evidence type="ECO:0000313" key="2">
    <source>
        <dbReference type="EMBL" id="MDI9859268.1"/>
    </source>
</evidence>
<keyword evidence="3" id="KW-1185">Reference proteome</keyword>
<feature type="region of interest" description="Disordered" evidence="1">
    <location>
        <begin position="297"/>
        <end position="316"/>
    </location>
</feature>
<gene>
    <name evidence="2" type="ORF">QM524_08615</name>
</gene>
<comment type="caution">
    <text evidence="2">The sequence shown here is derived from an EMBL/GenBank/DDBJ whole genome shotgun (WGS) entry which is preliminary data.</text>
</comment>
<evidence type="ECO:0008006" key="4">
    <source>
        <dbReference type="Google" id="ProtNLM"/>
    </source>
</evidence>
<reference evidence="2 3" key="1">
    <citation type="submission" date="2023-05" db="EMBL/GenBank/DDBJ databases">
        <title>Novel species of genus Flectobacillus isolated from stream in China.</title>
        <authorList>
            <person name="Lu H."/>
        </authorList>
    </citation>
    <scope>NUCLEOTIDE SEQUENCE [LARGE SCALE GENOMIC DNA]</scope>
    <source>
        <strain evidence="2 3">KCTC 42575</strain>
    </source>
</reference>
<feature type="region of interest" description="Disordered" evidence="1">
    <location>
        <begin position="233"/>
        <end position="258"/>
    </location>
</feature>
<organism evidence="2 3">
    <name type="scientific">Flectobacillus roseus</name>
    <dbReference type="NCBI Taxonomy" id="502259"/>
    <lineage>
        <taxon>Bacteria</taxon>
        <taxon>Pseudomonadati</taxon>
        <taxon>Bacteroidota</taxon>
        <taxon>Cytophagia</taxon>
        <taxon>Cytophagales</taxon>
        <taxon>Flectobacillaceae</taxon>
        <taxon>Flectobacillus</taxon>
    </lineage>
</organism>
<protein>
    <recommendedName>
        <fullName evidence="4">LysM domain-containing protein</fullName>
    </recommendedName>
</protein>
<proteinExistence type="predicted"/>
<sequence length="466" mass="53057">MSTSIDLLAFGTFGIPNGFKQTFFLNNPNSRYLKSFDLNTNAITIYPQANLYSIRKEVANGAKALSYTQYSFAREQHSDRGGTFIGSSITFFNTNCEEPLVISCLDEFHADIIAEQRNIINHVLQVKHSDELIVREPKDLNKLDLNFKALDATLFQKTRNNFLVVYCDLSSELNLFLQKSAYLLSDFDTIYFTDSVDIANYVIEKGLYTFINSEQFLAEIEKRKAAKEIERFEQQKSKNPSFQKNKNTSPEKNTPEEITPRNWDVSIFQKKVNQNKLIAEHNDLVKKYNELKAQLKQLSNSKPKTDNPFESPDISYPEEEDTSILSSYQFWRGLSIVLLLTCGYAGYREYERYNAVSTAPTVAVTPVLPAPIPVAPPKVEIPPLNPLPKSVLKEKDIAYTFKNSTIQNQTADSVVNLIFAKNKTDITSIYGNQKPAYKAELIKRNPECFKDDKVICTFLKNIPSAQ</sequence>
<evidence type="ECO:0000313" key="3">
    <source>
        <dbReference type="Proteomes" id="UP001236507"/>
    </source>
</evidence>
<dbReference type="EMBL" id="JASHIF010000007">
    <property type="protein sequence ID" value="MDI9859268.1"/>
    <property type="molecule type" value="Genomic_DNA"/>
</dbReference>
<dbReference type="Proteomes" id="UP001236507">
    <property type="component" value="Unassembled WGS sequence"/>
</dbReference>
<name>A0ABT6Y6R9_9BACT</name>
<accession>A0ABT6Y6R9</accession>
<feature type="compositionally biased region" description="Polar residues" evidence="1">
    <location>
        <begin position="237"/>
        <end position="252"/>
    </location>
</feature>
<dbReference type="RefSeq" id="WP_283344241.1">
    <property type="nucleotide sequence ID" value="NZ_JASHIF010000007.1"/>
</dbReference>